<reference evidence="1" key="1">
    <citation type="submission" date="2023-07" db="EMBL/GenBank/DDBJ databases">
        <title>Bifidobacterium aquikefiriaerophilum sp. nov. and Bifidobacterium eccum sp. nov., isolated from water kefir.</title>
        <authorList>
            <person name="Breselge S."/>
            <person name="Bellassi P."/>
            <person name="Barcenilla C."/>
            <person name="Alvarez-Ordonez A."/>
            <person name="Morelli L."/>
            <person name="Cotter P.D."/>
        </authorList>
    </citation>
    <scope>NUCLEOTIDE SEQUENCE</scope>
    <source>
        <strain evidence="1">WK041_4_12</strain>
    </source>
</reference>
<dbReference type="AlphaFoldDB" id="A0AB39U5X1"/>
<gene>
    <name evidence="1" type="ORF">QN215_07860</name>
</gene>
<name>A0AB39U5X1_9BIFI</name>
<protein>
    <submittedName>
        <fullName evidence="1">Uncharacterized protein</fullName>
    </submittedName>
</protein>
<accession>A0AB39U5X1</accession>
<sequence length="48" mass="4994">MGYAKIPTTAGYTYWTAESLAALADNARAAIGQTSEETTVAGDSNIQL</sequence>
<proteinExistence type="predicted"/>
<organism evidence="1">
    <name type="scientific">Bifidobacterium aquikefiricola</name>
    <dbReference type="NCBI Taxonomy" id="3059038"/>
    <lineage>
        <taxon>Bacteria</taxon>
        <taxon>Bacillati</taxon>
        <taxon>Actinomycetota</taxon>
        <taxon>Actinomycetes</taxon>
        <taxon>Bifidobacteriales</taxon>
        <taxon>Bifidobacteriaceae</taxon>
        <taxon>Bifidobacterium</taxon>
    </lineage>
</organism>
<dbReference type="EMBL" id="CP129674">
    <property type="protein sequence ID" value="XDS44175.1"/>
    <property type="molecule type" value="Genomic_DNA"/>
</dbReference>
<dbReference type="RefSeq" id="WP_369343770.1">
    <property type="nucleotide sequence ID" value="NZ_CP129674.1"/>
</dbReference>
<evidence type="ECO:0000313" key="1">
    <source>
        <dbReference type="EMBL" id="XDS44175.1"/>
    </source>
</evidence>
<dbReference type="KEGG" id="baqk:QN215_07860"/>